<comment type="caution">
    <text evidence="1">The sequence shown here is derived from an EMBL/GenBank/DDBJ whole genome shotgun (WGS) entry which is preliminary data.</text>
</comment>
<sequence length="83" mass="8750">MELIVGNTRVVPKEMHLIPGGVVAELTGPALYSVLDATCDGRVSVEVFGGARGTRSMTVTEIKMRGATSTVTFQEKGEGIVLN</sequence>
<reference evidence="1 2" key="1">
    <citation type="submission" date="2019-12" db="EMBL/GenBank/DDBJ databases">
        <authorList>
            <person name="Li M."/>
        </authorList>
    </citation>
    <scope>NUCLEOTIDE SEQUENCE [LARGE SCALE GENOMIC DNA]</scope>
    <source>
        <strain evidence="1 2">GBMRC 2024</strain>
    </source>
</reference>
<dbReference type="Proteomes" id="UP000477911">
    <property type="component" value="Unassembled WGS sequence"/>
</dbReference>
<gene>
    <name evidence="1" type="ORF">GR170_05880</name>
</gene>
<name>A0A6L7FZX3_9RHOB</name>
<evidence type="ECO:0000313" key="2">
    <source>
        <dbReference type="Proteomes" id="UP000477911"/>
    </source>
</evidence>
<keyword evidence="2" id="KW-1185">Reference proteome</keyword>
<protein>
    <submittedName>
        <fullName evidence="1">Uncharacterized protein</fullName>
    </submittedName>
</protein>
<dbReference type="EMBL" id="WUMU01000004">
    <property type="protein sequence ID" value="MXN17355.1"/>
    <property type="molecule type" value="Genomic_DNA"/>
</dbReference>
<accession>A0A6L7FZX3</accession>
<organism evidence="1 2">
    <name type="scientific">Pseudooceanicola albus</name>
    <dbReference type="NCBI Taxonomy" id="2692189"/>
    <lineage>
        <taxon>Bacteria</taxon>
        <taxon>Pseudomonadati</taxon>
        <taxon>Pseudomonadota</taxon>
        <taxon>Alphaproteobacteria</taxon>
        <taxon>Rhodobacterales</taxon>
        <taxon>Paracoccaceae</taxon>
        <taxon>Pseudooceanicola</taxon>
    </lineage>
</organism>
<evidence type="ECO:0000313" key="1">
    <source>
        <dbReference type="EMBL" id="MXN17355.1"/>
    </source>
</evidence>
<dbReference type="AlphaFoldDB" id="A0A6L7FZX3"/>
<proteinExistence type="predicted"/>
<dbReference type="RefSeq" id="WP_160892609.1">
    <property type="nucleotide sequence ID" value="NZ_WUMU01000004.1"/>
</dbReference>